<protein>
    <submittedName>
        <fullName evidence="2">Putative LAGLIDADG homing endonuclease</fullName>
    </submittedName>
</protein>
<gene>
    <name evidence="2" type="primary">orf217</name>
</gene>
<feature type="domain" description="Homing endonuclease LAGLIDADG" evidence="1">
    <location>
        <begin position="11"/>
        <end position="184"/>
    </location>
</feature>
<dbReference type="SUPFAM" id="SSF55608">
    <property type="entry name" value="Homing endonucleases"/>
    <property type="match status" value="1"/>
</dbReference>
<dbReference type="GeneID" id="22159622"/>
<keyword evidence="2" id="KW-0255">Endonuclease</keyword>
<keyword evidence="2" id="KW-0378">Hydrolase</keyword>
<dbReference type="Pfam" id="PF03161">
    <property type="entry name" value="LAGLIDADG_2"/>
    <property type="match status" value="1"/>
</dbReference>
<dbReference type="InterPro" id="IPR027434">
    <property type="entry name" value="Homing_endonucl"/>
</dbReference>
<sequence length="217" mass="25182">MLNLTPRQNAVLVGGLLGDLHIQKTPATTGKCRLRVCQNVNQKEFVDWKYAVFKNFCDGTKPPFIEKRKNRDDLRSDYLFYTSYRDEFIEPRSVWYPVVENPDPTIGQECLKRIPLNIAEILTEPLALAVWYLDDGTKRSDTDSCRIATQSFSKEEHEFLQDCLKKNFDISVKIEDWGRTKSNKVLYSLAVLSRGGNYKKFRDDIVRAEVPSMLYKL</sequence>
<evidence type="ECO:0000259" key="1">
    <source>
        <dbReference type="Pfam" id="PF03161"/>
    </source>
</evidence>
<dbReference type="RefSeq" id="YP_009105670.1">
    <property type="nucleotide sequence ID" value="NC_025534.1"/>
</dbReference>
<dbReference type="GO" id="GO:0004519">
    <property type="term" value="F:endonuclease activity"/>
    <property type="evidence" value="ECO:0007669"/>
    <property type="project" value="UniProtKB-KW"/>
</dbReference>
<accession>A0A097KMF4</accession>
<dbReference type="Gene3D" id="3.10.28.10">
    <property type="entry name" value="Homing endonucleases"/>
    <property type="match status" value="2"/>
</dbReference>
<name>A0A097KMF4_9CHLO</name>
<dbReference type="InterPro" id="IPR004860">
    <property type="entry name" value="LAGLIDADG_dom"/>
</dbReference>
<keyword evidence="2" id="KW-0540">Nuclease</keyword>
<organism evidence="2">
    <name type="scientific">Xylochloris irregularis</name>
    <dbReference type="NCBI Taxonomy" id="480381"/>
    <lineage>
        <taxon>Eukaryota</taxon>
        <taxon>Viridiplantae</taxon>
        <taxon>Chlorophyta</taxon>
        <taxon>core chlorophytes</taxon>
        <taxon>Trebouxiophyceae</taxon>
        <taxon>Trebouxiophyceae incertae sedis</taxon>
        <taxon>Xylochloris</taxon>
    </lineage>
</organism>
<keyword evidence="2" id="KW-0150">Chloroplast</keyword>
<dbReference type="RefSeq" id="YP_009105636.1">
    <property type="nucleotide sequence ID" value="NC_025534.1"/>
</dbReference>
<keyword evidence="2" id="KW-0934">Plastid</keyword>
<dbReference type="EMBL" id="KM462872">
    <property type="protein sequence ID" value="AIT94369.1"/>
    <property type="molecule type" value="Genomic_DNA"/>
</dbReference>
<dbReference type="GeneID" id="22159617"/>
<proteinExistence type="predicted"/>
<evidence type="ECO:0000313" key="2">
    <source>
        <dbReference type="EMBL" id="AIT94371.1"/>
    </source>
</evidence>
<dbReference type="AlphaFoldDB" id="A0A097KMF4"/>
<geneLocation type="chloroplast" evidence="2"/>
<reference evidence="2" key="1">
    <citation type="journal article" date="2014" name="BMC Evol. Biol.">
        <title>Chloroplast phylogenomic analysis resolves deep-level relationships within the green algal class Trebouxiophyceae.</title>
        <authorList>
            <person name="Lemieux C."/>
            <person name="Otis C."/>
            <person name="Turmel M."/>
        </authorList>
    </citation>
    <scope>NUCLEOTIDE SEQUENCE</scope>
</reference>
<dbReference type="EMBL" id="KM462872">
    <property type="protein sequence ID" value="AIT94371.1"/>
    <property type="molecule type" value="Genomic_DNA"/>
</dbReference>